<dbReference type="STRING" id="1194090.SAMN05443144_10116"/>
<dbReference type="EMBL" id="FQUS01000001">
    <property type="protein sequence ID" value="SHE30664.1"/>
    <property type="molecule type" value="Genomic_DNA"/>
</dbReference>
<dbReference type="AlphaFoldDB" id="A0A1M4SEI6"/>
<sequence length="383" mass="43858">MNKLASLIVIFVFFLGIGNTPPLLAQEGDPVEYDELPVIKVDIDTEIREAQGYLPGRLNDLILMSDGTLLVSDIQKKTIEQFNTEGKYMGTIAREGQGPGELPFMFTLAGGENDTLIVQHSSSTQVDFFGQESGGIYTHARSSKTDPGENYHPAAIVGSHSGSSYYYAIRSKTEVDTDLPEYKMDPIVIMDGFQHIIRDSLHMLKRPNYVYADPTKYSTNITFGGKTPVGMPPYRYQDRFRMMDNGHYLIAHPDSSALFINNRNDELIRQIPLNVEPRHVQKSDLDYHLSEEPREASRRLKRYVPELKPPFLNIWVSPDYILLHTDNSGEGKEMAVFTMEGEPIGKFYLSEFDDIRYFRNNRIYTLYKNPEREHSIRIYNVYL</sequence>
<dbReference type="OrthoDB" id="1523337at2"/>
<accession>A0A1M4SEI6</accession>
<protein>
    <recommendedName>
        <fullName evidence="3">6-bladed beta-propeller protein</fullName>
    </recommendedName>
</protein>
<name>A0A1M4SEI6_9BACT</name>
<dbReference type="RefSeq" id="WP_073058786.1">
    <property type="nucleotide sequence ID" value="NZ_FQUS01000001.1"/>
</dbReference>
<dbReference type="SUPFAM" id="SSF63829">
    <property type="entry name" value="Calcium-dependent phosphotriesterase"/>
    <property type="match status" value="1"/>
</dbReference>
<dbReference type="Proteomes" id="UP000184041">
    <property type="component" value="Unassembled WGS sequence"/>
</dbReference>
<gene>
    <name evidence="1" type="ORF">SAMN05443144_10116</name>
</gene>
<proteinExistence type="predicted"/>
<evidence type="ECO:0000313" key="1">
    <source>
        <dbReference type="EMBL" id="SHE30664.1"/>
    </source>
</evidence>
<evidence type="ECO:0000313" key="2">
    <source>
        <dbReference type="Proteomes" id="UP000184041"/>
    </source>
</evidence>
<reference evidence="1 2" key="1">
    <citation type="submission" date="2016-11" db="EMBL/GenBank/DDBJ databases">
        <authorList>
            <person name="Jaros S."/>
            <person name="Januszkiewicz K."/>
            <person name="Wedrychowicz H."/>
        </authorList>
    </citation>
    <scope>NUCLEOTIDE SEQUENCE [LARGE SCALE GENOMIC DNA]</scope>
    <source>
        <strain evidence="1 2">DSM 21986</strain>
    </source>
</reference>
<organism evidence="1 2">
    <name type="scientific">Fodinibius roseus</name>
    <dbReference type="NCBI Taxonomy" id="1194090"/>
    <lineage>
        <taxon>Bacteria</taxon>
        <taxon>Pseudomonadati</taxon>
        <taxon>Balneolota</taxon>
        <taxon>Balneolia</taxon>
        <taxon>Balneolales</taxon>
        <taxon>Balneolaceae</taxon>
        <taxon>Fodinibius</taxon>
    </lineage>
</organism>
<keyword evidence="2" id="KW-1185">Reference proteome</keyword>
<evidence type="ECO:0008006" key="3">
    <source>
        <dbReference type="Google" id="ProtNLM"/>
    </source>
</evidence>